<evidence type="ECO:0000313" key="2">
    <source>
        <dbReference type="EMBL" id="KYN14490.1"/>
    </source>
</evidence>
<protein>
    <recommendedName>
        <fullName evidence="1">SAP domain-containing protein</fullName>
    </recommendedName>
</protein>
<name>A0A151IZG2_9HYME</name>
<dbReference type="STRING" id="471704.A0A151IZG2"/>
<feature type="domain" description="SAP" evidence="1">
    <location>
        <begin position="6"/>
        <end position="40"/>
    </location>
</feature>
<dbReference type="InterPro" id="IPR003034">
    <property type="entry name" value="SAP_dom"/>
</dbReference>
<sequence>MEPLKGNNFTVVELKEALRERELSSTGSKAELIQRLNEYDPNIWKILSENQDGIPDEQTDAEDYASIPEEHHESELRGEREDYMQRELTLIHKERELLQRERQLLCRKREMNHCASTTSITSVAGGVRNLRDLLPEFDASDNTFWRWKNQLEFFRNSYQLDDNTTRILISSRMKGRALNWFYSKAEYVTLSIEDLLQEMAQMFDSRPSKLSLRKEFEARIWKTEESFCDYYHEKVILANRVPIAEDELLDYVVEGISDIRL</sequence>
<dbReference type="Gene3D" id="1.10.720.30">
    <property type="entry name" value="SAP domain"/>
    <property type="match status" value="1"/>
</dbReference>
<dbReference type="Proteomes" id="UP000078492">
    <property type="component" value="Unassembled WGS sequence"/>
</dbReference>
<dbReference type="SUPFAM" id="SSF68906">
    <property type="entry name" value="SAP domain"/>
    <property type="match status" value="1"/>
</dbReference>
<dbReference type="SMART" id="SM00513">
    <property type="entry name" value="SAP"/>
    <property type="match status" value="1"/>
</dbReference>
<dbReference type="Pfam" id="PF02037">
    <property type="entry name" value="SAP"/>
    <property type="match status" value="1"/>
</dbReference>
<evidence type="ECO:0000259" key="1">
    <source>
        <dbReference type="PROSITE" id="PS50800"/>
    </source>
</evidence>
<organism evidence="2 3">
    <name type="scientific">Trachymyrmex cornetzi</name>
    <dbReference type="NCBI Taxonomy" id="471704"/>
    <lineage>
        <taxon>Eukaryota</taxon>
        <taxon>Metazoa</taxon>
        <taxon>Ecdysozoa</taxon>
        <taxon>Arthropoda</taxon>
        <taxon>Hexapoda</taxon>
        <taxon>Insecta</taxon>
        <taxon>Pterygota</taxon>
        <taxon>Neoptera</taxon>
        <taxon>Endopterygota</taxon>
        <taxon>Hymenoptera</taxon>
        <taxon>Apocrita</taxon>
        <taxon>Aculeata</taxon>
        <taxon>Formicoidea</taxon>
        <taxon>Formicidae</taxon>
        <taxon>Myrmicinae</taxon>
        <taxon>Trachymyrmex</taxon>
    </lineage>
</organism>
<proteinExistence type="predicted"/>
<keyword evidence="3" id="KW-1185">Reference proteome</keyword>
<reference evidence="2 3" key="1">
    <citation type="submission" date="2015-09" db="EMBL/GenBank/DDBJ databases">
        <title>Trachymyrmex cornetzi WGS genome.</title>
        <authorList>
            <person name="Nygaard S."/>
            <person name="Hu H."/>
            <person name="Boomsma J."/>
            <person name="Zhang G."/>
        </authorList>
    </citation>
    <scope>NUCLEOTIDE SEQUENCE [LARGE SCALE GENOMIC DNA]</scope>
    <source>
        <strain evidence="2">Tcor2-1</strain>
        <tissue evidence="2">Whole body</tissue>
    </source>
</reference>
<accession>A0A151IZG2</accession>
<dbReference type="InterPro" id="IPR036361">
    <property type="entry name" value="SAP_dom_sf"/>
</dbReference>
<dbReference type="AlphaFoldDB" id="A0A151IZG2"/>
<dbReference type="PROSITE" id="PS50800">
    <property type="entry name" value="SAP"/>
    <property type="match status" value="1"/>
</dbReference>
<gene>
    <name evidence="2" type="ORF">ALC57_13305</name>
</gene>
<evidence type="ECO:0000313" key="3">
    <source>
        <dbReference type="Proteomes" id="UP000078492"/>
    </source>
</evidence>
<dbReference type="EMBL" id="KQ980697">
    <property type="protein sequence ID" value="KYN14490.1"/>
    <property type="molecule type" value="Genomic_DNA"/>
</dbReference>